<dbReference type="InterPro" id="IPR003607">
    <property type="entry name" value="HD/PDEase_dom"/>
</dbReference>
<feature type="binding site" evidence="6">
    <location>
        <position position="967"/>
    </location>
    <ligand>
        <name>Zn(2+)</name>
        <dbReference type="ChEBI" id="CHEBI:29105"/>
        <label>1</label>
    </ligand>
</feature>
<sequence length="1179" mass="132878">MNTNLQRVSLIVNNKNDNSSFKQPALTAIKSMTRVKPIYRGPTPKKFVTTSPAPPIILHDKQKVSIQIPKPNSQPNVADVKSYFRNVNTPLPNLTLDEYFDELADFLQSKPVNEATESFGIKVFKADKAILWIIQEGGYFSPSYKITIEPKGILEEVAKTNKFINSDCQRNHVHFDAKSDAAVISEEASIIVIPLSCPDQPPQFLLQLGRNPPKSRFAEKEISNVYAFISKMKLYGKIFFGKETPLAKSDFIVADMTISDVCSKMKQYFKCRDAQFFCYQQKNNIYVSFDENTSTNTTDPISKEHAGFALQCIDEQIIVNSPQVGDHPNYYEKVDGPKDESALAVPYTDNSGNKWAAVLHGPNNKIPFTVLEETILSATIPFAVRALGFVFSPPQIDAQLDHFENRLKALLEVAEILSGVLDIDILLPTIMDRACKLLNAERCSLFLVDPSHHELFTRFHGGLENAIRLKIGRGIVGSCAESGEIVNIRDAYADQRFDRSVDLATGFTTRSLLCIPIYNNRGEINGVTEMINKKDEGLFDEDDEKMLMAFNVFCGISLDNARLYKASLDLTRQLRSFIQMSVAINAAETLQSTLEEIMNNIMSIVNASRVTFFLNNENDNQLYEHLSIGLPIQHGTMFAQEAVQNRKFMLFDHQEVLGHTQTQQLNKAIERILAAGLDADIMVFGADDMYEEDEEEAFEEAQDQYEGGYDQYGDDYSPEQPAYNPGNKSSMKSNKGSTKLSSTAQSAVSKSGFANASRVAGAFSMVNKGKTLKKDENTEVICCLPMFSSESTILGVIELSCNWKVMSEDIKLLDCFSVFAAVSIERSQLKDRAKFGQVDIEMKTWISERERTAKGQIPSKLLVSMDKLSQILMVKFDAPKWDGIGHIKVIYAIFDLFDLMNAFNITNEKLFHFIYEIRNTYNKVPYHNWRHAVDVTQFTTYQILTGGLDMVLTKNEIFGIIVAAICHDADHDGFSNVYNVKAETPLGILFKNQSVMETHHCSMAINIISKDECNIFSSLSSIENKNMWTFIIALILATDMAKHFDILKEFNTIMDNHSYSLDNPDHRVLLLQVLLKCSDVSNVARPFELADRWCDVLCEEFFRQGDLEKASGMEFTSALNDREHLDKPKSQIGFYQFVCLPLFQTMAKACPKLECNVEQLLSNLEQWKAATNATQDDEK</sequence>
<gene>
    <name evidence="9" type="ORF">TRFO_39032</name>
</gene>
<accession>A0A1J4J6G7</accession>
<dbReference type="RefSeq" id="XP_068347929.1">
    <property type="nucleotide sequence ID" value="XM_068512398.1"/>
</dbReference>
<evidence type="ECO:0000256" key="7">
    <source>
        <dbReference type="SAM" id="MobiDB-lite"/>
    </source>
</evidence>
<evidence type="ECO:0000256" key="5">
    <source>
        <dbReference type="PIRSR" id="PIRSR623088-2"/>
    </source>
</evidence>
<dbReference type="Proteomes" id="UP000179807">
    <property type="component" value="Unassembled WGS sequence"/>
</dbReference>
<evidence type="ECO:0000256" key="2">
    <source>
        <dbReference type="ARBA" id="ARBA00022723"/>
    </source>
</evidence>
<dbReference type="AlphaFoldDB" id="A0A1J4J6G7"/>
<dbReference type="InterPro" id="IPR036971">
    <property type="entry name" value="PDEase_catalytic_dom_sf"/>
</dbReference>
<dbReference type="SMART" id="SM00471">
    <property type="entry name" value="HDc"/>
    <property type="match status" value="1"/>
</dbReference>
<dbReference type="SMART" id="SM00065">
    <property type="entry name" value="GAF"/>
    <property type="match status" value="1"/>
</dbReference>
<feature type="binding site" evidence="6">
    <location>
        <position position="968"/>
    </location>
    <ligand>
        <name>Zn(2+)</name>
        <dbReference type="ChEBI" id="CHEBI:29105"/>
        <label>2</label>
    </ligand>
</feature>
<dbReference type="VEuPathDB" id="TrichDB:TRFO_39032"/>
<dbReference type="GO" id="GO:0004114">
    <property type="term" value="F:3',5'-cyclic-nucleotide phosphodiesterase activity"/>
    <property type="evidence" value="ECO:0007669"/>
    <property type="project" value="InterPro"/>
</dbReference>
<keyword evidence="10" id="KW-1185">Reference proteome</keyword>
<name>A0A1J4J6G7_9EUKA</name>
<dbReference type="GO" id="GO:0007165">
    <property type="term" value="P:signal transduction"/>
    <property type="evidence" value="ECO:0007669"/>
    <property type="project" value="InterPro"/>
</dbReference>
<feature type="compositionally biased region" description="Low complexity" evidence="7">
    <location>
        <begin position="726"/>
        <end position="739"/>
    </location>
</feature>
<feature type="binding site" evidence="6">
    <location>
        <position position="968"/>
    </location>
    <ligand>
        <name>Zn(2+)</name>
        <dbReference type="ChEBI" id="CHEBI:29105"/>
        <label>1</label>
    </ligand>
</feature>
<keyword evidence="1" id="KW-0140">cGMP</keyword>
<dbReference type="PRINTS" id="PR00387">
    <property type="entry name" value="PDIESTERASE1"/>
</dbReference>
<dbReference type="InterPro" id="IPR023088">
    <property type="entry name" value="PDEase"/>
</dbReference>
<dbReference type="Pfam" id="PF00233">
    <property type="entry name" value="PDEase_I"/>
    <property type="match status" value="1"/>
</dbReference>
<dbReference type="InterPro" id="IPR029016">
    <property type="entry name" value="GAF-like_dom_sf"/>
</dbReference>
<evidence type="ECO:0000313" key="10">
    <source>
        <dbReference type="Proteomes" id="UP000179807"/>
    </source>
</evidence>
<dbReference type="InterPro" id="IPR003018">
    <property type="entry name" value="GAF"/>
</dbReference>
<dbReference type="Gene3D" id="1.10.1300.10">
    <property type="entry name" value="3'5'-cyclic nucleotide phosphodiesterase, catalytic domain"/>
    <property type="match status" value="1"/>
</dbReference>
<proteinExistence type="predicted"/>
<feature type="binding site" evidence="5">
    <location>
        <position position="968"/>
    </location>
    <ligand>
        <name>AMP</name>
        <dbReference type="ChEBI" id="CHEBI:456215"/>
    </ligand>
</feature>
<feature type="domain" description="PDEase" evidence="8">
    <location>
        <begin position="850"/>
        <end position="1174"/>
    </location>
</feature>
<evidence type="ECO:0000256" key="3">
    <source>
        <dbReference type="ARBA" id="ARBA00022801"/>
    </source>
</evidence>
<reference evidence="9" key="1">
    <citation type="submission" date="2016-10" db="EMBL/GenBank/DDBJ databases">
        <authorList>
            <person name="Benchimol M."/>
            <person name="Almeida L.G."/>
            <person name="Vasconcelos A.T."/>
            <person name="Perreira-Neves A."/>
            <person name="Rosa I.A."/>
            <person name="Tasca T."/>
            <person name="Bogo M.R."/>
            <person name="de Souza W."/>
        </authorList>
    </citation>
    <scope>NUCLEOTIDE SEQUENCE [LARGE SCALE GENOMIC DNA]</scope>
    <source>
        <strain evidence="9">K</strain>
    </source>
</reference>
<dbReference type="GO" id="GO:0046872">
    <property type="term" value="F:metal ion binding"/>
    <property type="evidence" value="ECO:0007669"/>
    <property type="project" value="UniProtKB-KW"/>
</dbReference>
<evidence type="ECO:0000256" key="1">
    <source>
        <dbReference type="ARBA" id="ARBA00022535"/>
    </source>
</evidence>
<dbReference type="SUPFAM" id="SSF109604">
    <property type="entry name" value="HD-domain/PDEase-like"/>
    <property type="match status" value="1"/>
</dbReference>
<dbReference type="PROSITE" id="PS51845">
    <property type="entry name" value="PDEASE_I_2"/>
    <property type="match status" value="1"/>
</dbReference>
<dbReference type="GeneID" id="94847102"/>
<dbReference type="OrthoDB" id="546632at2759"/>
<keyword evidence="3" id="KW-0378">Hydrolase</keyword>
<dbReference type="PANTHER" id="PTHR11347">
    <property type="entry name" value="CYCLIC NUCLEOTIDE PHOSPHODIESTERASE"/>
    <property type="match status" value="1"/>
</dbReference>
<keyword evidence="2 6" id="KW-0479">Metal-binding</keyword>
<evidence type="ECO:0000313" key="9">
    <source>
        <dbReference type="EMBL" id="OHS94792.1"/>
    </source>
</evidence>
<dbReference type="Gene3D" id="3.30.450.40">
    <property type="match status" value="3"/>
</dbReference>
<feature type="binding site" evidence="5">
    <location>
        <begin position="927"/>
        <end position="931"/>
    </location>
    <ligand>
        <name>AMP</name>
        <dbReference type="ChEBI" id="CHEBI:456215"/>
    </ligand>
</feature>
<dbReference type="Pfam" id="PF01590">
    <property type="entry name" value="GAF"/>
    <property type="match status" value="1"/>
</dbReference>
<feature type="active site" description="Proton donor" evidence="4">
    <location>
        <position position="927"/>
    </location>
</feature>
<feature type="binding site" evidence="6">
    <location>
        <position position="1079"/>
    </location>
    <ligand>
        <name>Zn(2+)</name>
        <dbReference type="ChEBI" id="CHEBI:29105"/>
        <label>1</label>
    </ligand>
</feature>
<dbReference type="InterPro" id="IPR002073">
    <property type="entry name" value="PDEase_catalytic_dom"/>
</dbReference>
<dbReference type="EMBL" id="MLAK01001289">
    <property type="protein sequence ID" value="OHS94792.1"/>
    <property type="molecule type" value="Genomic_DNA"/>
</dbReference>
<evidence type="ECO:0000256" key="6">
    <source>
        <dbReference type="PIRSR" id="PIRSR623088-3"/>
    </source>
</evidence>
<comment type="caution">
    <text evidence="9">The sequence shown here is derived from an EMBL/GenBank/DDBJ whole genome shotgun (WGS) entry which is preliminary data.</text>
</comment>
<organism evidence="9 10">
    <name type="scientific">Tritrichomonas foetus</name>
    <dbReference type="NCBI Taxonomy" id="1144522"/>
    <lineage>
        <taxon>Eukaryota</taxon>
        <taxon>Metamonada</taxon>
        <taxon>Parabasalia</taxon>
        <taxon>Tritrichomonadida</taxon>
        <taxon>Tritrichomonadidae</taxon>
        <taxon>Tritrichomonas</taxon>
    </lineage>
</organism>
<dbReference type="SUPFAM" id="SSF55781">
    <property type="entry name" value="GAF domain-like"/>
    <property type="match status" value="4"/>
</dbReference>
<feature type="binding site" evidence="6">
    <location>
        <position position="931"/>
    </location>
    <ligand>
        <name>Zn(2+)</name>
        <dbReference type="ChEBI" id="CHEBI:29105"/>
        <label>1</label>
    </ligand>
</feature>
<evidence type="ECO:0000256" key="4">
    <source>
        <dbReference type="PIRSR" id="PIRSR623088-1"/>
    </source>
</evidence>
<feature type="binding site" evidence="5">
    <location>
        <position position="1079"/>
    </location>
    <ligand>
        <name>AMP</name>
        <dbReference type="ChEBI" id="CHEBI:456215"/>
    </ligand>
</feature>
<feature type="region of interest" description="Disordered" evidence="7">
    <location>
        <begin position="708"/>
        <end position="741"/>
    </location>
</feature>
<protein>
    <submittedName>
        <fullName evidence="9">3'5'-cyclic nucleotide phosphodiesterase family protein</fullName>
    </submittedName>
</protein>
<feature type="binding site" evidence="5">
    <location>
        <position position="1131"/>
    </location>
    <ligand>
        <name>AMP</name>
        <dbReference type="ChEBI" id="CHEBI:456215"/>
    </ligand>
</feature>
<dbReference type="CDD" id="cd00077">
    <property type="entry name" value="HDc"/>
    <property type="match status" value="1"/>
</dbReference>
<evidence type="ECO:0000259" key="8">
    <source>
        <dbReference type="PROSITE" id="PS51845"/>
    </source>
</evidence>